<organism evidence="2 3">
    <name type="scientific">Pandoraea anapnoica</name>
    <dbReference type="NCBI Taxonomy" id="2508301"/>
    <lineage>
        <taxon>Bacteria</taxon>
        <taxon>Pseudomonadati</taxon>
        <taxon>Pseudomonadota</taxon>
        <taxon>Betaproteobacteria</taxon>
        <taxon>Burkholderiales</taxon>
        <taxon>Burkholderiaceae</taxon>
        <taxon>Pandoraea</taxon>
    </lineage>
</organism>
<keyword evidence="3" id="KW-1185">Reference proteome</keyword>
<proteinExistence type="predicted"/>
<dbReference type="Proteomes" id="UP000383122">
    <property type="component" value="Unassembled WGS sequence"/>
</dbReference>
<name>A0A5E5A8A0_9BURK</name>
<dbReference type="AlphaFoldDB" id="A0A5E5A8A0"/>
<dbReference type="EMBL" id="CABPSP010000010">
    <property type="protein sequence ID" value="VVE69398.1"/>
    <property type="molecule type" value="Genomic_DNA"/>
</dbReference>
<accession>A0A5E5A8A0</accession>
<evidence type="ECO:0000256" key="1">
    <source>
        <dbReference type="SAM" id="Coils"/>
    </source>
</evidence>
<gene>
    <name evidence="2" type="ORF">PAN31117_03303</name>
</gene>
<keyword evidence="1" id="KW-0175">Coiled coil</keyword>
<sequence>MRLSVSQLTTSRALFVLNQLLETLSAAGYQLSAVDKGRDPAYVSVLDAKLTFRVKERGRAENVPLTREQLAENKRLGYNLHRPRPVYHPTNELEISVFRLGHSYAEASMADTRTVPIETKIQTFVGRLRHLVIRDVVNAEILAEQRAIAAAKATERARLEAIRQAELERLKLAEELASKLERASRLRALATEFESKKLVASDDSIDAAWIRRAADWLDPTVDFHWDAVDDVPPQHGGW</sequence>
<feature type="coiled-coil region" evidence="1">
    <location>
        <begin position="156"/>
        <end position="183"/>
    </location>
</feature>
<reference evidence="2 3" key="1">
    <citation type="submission" date="2019-08" db="EMBL/GenBank/DDBJ databases">
        <authorList>
            <person name="Peeters C."/>
        </authorList>
    </citation>
    <scope>NUCLEOTIDE SEQUENCE [LARGE SCALE GENOMIC DNA]</scope>
    <source>
        <strain evidence="2 3">LMG 31117</strain>
    </source>
</reference>
<evidence type="ECO:0000313" key="2">
    <source>
        <dbReference type="EMBL" id="VVE69398.1"/>
    </source>
</evidence>
<evidence type="ECO:0000313" key="3">
    <source>
        <dbReference type="Proteomes" id="UP000383122"/>
    </source>
</evidence>
<protein>
    <submittedName>
        <fullName evidence="2">Uncharacterized protein</fullName>
    </submittedName>
</protein>